<evidence type="ECO:0000313" key="2">
    <source>
        <dbReference type="Proteomes" id="UP000176532"/>
    </source>
</evidence>
<evidence type="ECO:0000313" key="1">
    <source>
        <dbReference type="EMBL" id="OGH67864.1"/>
    </source>
</evidence>
<accession>A0A1F6M8A0</accession>
<proteinExistence type="predicted"/>
<dbReference type="AlphaFoldDB" id="A0A1F6M8A0"/>
<gene>
    <name evidence="1" type="ORF">A3C15_00710</name>
</gene>
<reference evidence="1 2" key="1">
    <citation type="journal article" date="2016" name="Nat. Commun.">
        <title>Thousands of microbial genomes shed light on interconnected biogeochemical processes in an aquifer system.</title>
        <authorList>
            <person name="Anantharaman K."/>
            <person name="Brown C.T."/>
            <person name="Hug L.A."/>
            <person name="Sharon I."/>
            <person name="Castelle C.J."/>
            <person name="Probst A.J."/>
            <person name="Thomas B.C."/>
            <person name="Singh A."/>
            <person name="Wilkins M.J."/>
            <person name="Karaoz U."/>
            <person name="Brodie E.L."/>
            <person name="Williams K.H."/>
            <person name="Hubbard S.S."/>
            <person name="Banfield J.F."/>
        </authorList>
    </citation>
    <scope>NUCLEOTIDE SEQUENCE [LARGE SCALE GENOMIC DNA]</scope>
</reference>
<dbReference type="STRING" id="1798682.A3C15_00710"/>
<protein>
    <recommendedName>
        <fullName evidence="3">DUF3800 domain-containing protein</fullName>
    </recommendedName>
</protein>
<dbReference type="EMBL" id="MFQD01000032">
    <property type="protein sequence ID" value="OGH67864.1"/>
    <property type="molecule type" value="Genomic_DNA"/>
</dbReference>
<name>A0A1F6M8A0_9BACT</name>
<dbReference type="Pfam" id="PF12686">
    <property type="entry name" value="DUF3800"/>
    <property type="match status" value="1"/>
</dbReference>
<sequence length="219" mass="25381">MEGTTYIFLDESGDLGFDFSKRKTSRFFIVAIILTHDRRLIQQAVKKIHKELVRAYRSNPNVLHATSERPKVVLQFLKLLSKIDCKIFVMSIDKLKFGLQTVPKELYTMLVLHILQNLCATTRFGTKDVVEIYASRRDTNKFMIAHFLNAITLRIRGHDKRFVMSVRNPSDEKGLQAADFVSWAVFQKLEYGNSDYYSEIEHLIVSHVLLKNDKALRAL</sequence>
<dbReference type="Proteomes" id="UP000176532">
    <property type="component" value="Unassembled WGS sequence"/>
</dbReference>
<evidence type="ECO:0008006" key="3">
    <source>
        <dbReference type="Google" id="ProtNLM"/>
    </source>
</evidence>
<comment type="caution">
    <text evidence="1">The sequence shown here is derived from an EMBL/GenBank/DDBJ whole genome shotgun (WGS) entry which is preliminary data.</text>
</comment>
<organism evidence="1 2">
    <name type="scientific">Candidatus Magasanikbacteria bacterium RIFCSPHIGHO2_02_FULL_50_9b</name>
    <dbReference type="NCBI Taxonomy" id="1798682"/>
    <lineage>
        <taxon>Bacteria</taxon>
        <taxon>Candidatus Magasanikiibacteriota</taxon>
    </lineage>
</organism>
<dbReference type="InterPro" id="IPR024524">
    <property type="entry name" value="DUF3800"/>
</dbReference>